<name>A0ABV9USK4_9ACTN</name>
<organism evidence="3 4">
    <name type="scientific">Streptomyces mauvecolor</name>
    <dbReference type="NCBI Taxonomy" id="58345"/>
    <lineage>
        <taxon>Bacteria</taxon>
        <taxon>Bacillati</taxon>
        <taxon>Actinomycetota</taxon>
        <taxon>Actinomycetes</taxon>
        <taxon>Kitasatosporales</taxon>
        <taxon>Streptomycetaceae</taxon>
        <taxon>Streptomyces</taxon>
    </lineage>
</organism>
<accession>A0ABV9USK4</accession>
<proteinExistence type="predicted"/>
<evidence type="ECO:0000256" key="1">
    <source>
        <dbReference type="SAM" id="MobiDB-lite"/>
    </source>
</evidence>
<dbReference type="EMBL" id="JBHSIZ010000035">
    <property type="protein sequence ID" value="MFC4959748.1"/>
    <property type="molecule type" value="Genomic_DNA"/>
</dbReference>
<dbReference type="InterPro" id="IPR009492">
    <property type="entry name" value="TniQ"/>
</dbReference>
<evidence type="ECO:0000313" key="4">
    <source>
        <dbReference type="Proteomes" id="UP001595834"/>
    </source>
</evidence>
<keyword evidence="4" id="KW-1185">Reference proteome</keyword>
<protein>
    <submittedName>
        <fullName evidence="3">TniQ family protein</fullName>
    </submittedName>
</protein>
<dbReference type="RefSeq" id="WP_344380602.1">
    <property type="nucleotide sequence ID" value="NZ_BAAASQ010000049.1"/>
</dbReference>
<dbReference type="Pfam" id="PF06527">
    <property type="entry name" value="TniQ"/>
    <property type="match status" value="1"/>
</dbReference>
<dbReference type="Proteomes" id="UP001595834">
    <property type="component" value="Unassembled WGS sequence"/>
</dbReference>
<evidence type="ECO:0000313" key="3">
    <source>
        <dbReference type="EMBL" id="MFC4959748.1"/>
    </source>
</evidence>
<sequence length="309" mass="33773">MPAAPGTERSDASAAGAWAQLSPPPPGVFRIRPLSFEATASYSERLSHAYRLTLPQLCDGLGISLSGHGACPTAGLVLSPTAASRLADLGRIPMTHLTHALPHLVQGGTPPTGPATARWRPTERRRQAVRACTMCVRHHSHGATGTAWIHRPWHRLVCVRHQQAAPDPRLTSTLYTGVVPELAAAHHAHQPLQRHPRSANAWMAARAITTRWYDHQQHLTDRWHHRLRQLSSSNSQLDPAGNTSAVLLTRDLVTYPETVALTRTLATLPRHRRAYPTHVLLSGIGHRLGLAHFSPAASDPLHTYLGSRP</sequence>
<feature type="domain" description="TniQ" evidence="2">
    <location>
        <begin position="29"/>
        <end position="163"/>
    </location>
</feature>
<feature type="region of interest" description="Disordered" evidence="1">
    <location>
        <begin position="102"/>
        <end position="122"/>
    </location>
</feature>
<reference evidence="4" key="1">
    <citation type="journal article" date="2019" name="Int. J. Syst. Evol. Microbiol.">
        <title>The Global Catalogue of Microorganisms (GCM) 10K type strain sequencing project: providing services to taxonomists for standard genome sequencing and annotation.</title>
        <authorList>
            <consortium name="The Broad Institute Genomics Platform"/>
            <consortium name="The Broad Institute Genome Sequencing Center for Infectious Disease"/>
            <person name="Wu L."/>
            <person name="Ma J."/>
        </authorList>
    </citation>
    <scope>NUCLEOTIDE SEQUENCE [LARGE SCALE GENOMIC DNA]</scope>
    <source>
        <strain evidence="4">CCM 7224</strain>
    </source>
</reference>
<comment type="caution">
    <text evidence="3">The sequence shown here is derived from an EMBL/GenBank/DDBJ whole genome shotgun (WGS) entry which is preliminary data.</text>
</comment>
<gene>
    <name evidence="3" type="ORF">ACFPFX_26010</name>
</gene>
<evidence type="ECO:0000259" key="2">
    <source>
        <dbReference type="Pfam" id="PF06527"/>
    </source>
</evidence>